<dbReference type="Proteomes" id="UP001054945">
    <property type="component" value="Unassembled WGS sequence"/>
</dbReference>
<gene>
    <name evidence="1" type="ORF">CEXT_743671</name>
</gene>
<comment type="caution">
    <text evidence="1">The sequence shown here is derived from an EMBL/GenBank/DDBJ whole genome shotgun (WGS) entry which is preliminary data.</text>
</comment>
<evidence type="ECO:0000313" key="2">
    <source>
        <dbReference type="Proteomes" id="UP001054945"/>
    </source>
</evidence>
<evidence type="ECO:0000313" key="1">
    <source>
        <dbReference type="EMBL" id="GIX86241.1"/>
    </source>
</evidence>
<name>A0AAV4NQQ9_CAEEX</name>
<sequence>MSTLTLDHSSKLRGQSPVTALTRGVGGGGCLKPPSKLQANGGHEFVAKLLHGQGFIRPEGARLPPHNDGGLRPVRRSVAPARNFIVCRDFARSSAGSVAGRTGALQRGPRNAPRALHAGPLPLRCGPRRAYRVAHSTQCECCQVFRRQR</sequence>
<dbReference type="AlphaFoldDB" id="A0AAV4NQQ9"/>
<organism evidence="1 2">
    <name type="scientific">Caerostris extrusa</name>
    <name type="common">Bark spider</name>
    <name type="synonym">Caerostris bankana</name>
    <dbReference type="NCBI Taxonomy" id="172846"/>
    <lineage>
        <taxon>Eukaryota</taxon>
        <taxon>Metazoa</taxon>
        <taxon>Ecdysozoa</taxon>
        <taxon>Arthropoda</taxon>
        <taxon>Chelicerata</taxon>
        <taxon>Arachnida</taxon>
        <taxon>Araneae</taxon>
        <taxon>Araneomorphae</taxon>
        <taxon>Entelegynae</taxon>
        <taxon>Araneoidea</taxon>
        <taxon>Araneidae</taxon>
        <taxon>Caerostris</taxon>
    </lineage>
</organism>
<accession>A0AAV4NQQ9</accession>
<dbReference type="EMBL" id="BPLR01021122">
    <property type="protein sequence ID" value="GIX86241.1"/>
    <property type="molecule type" value="Genomic_DNA"/>
</dbReference>
<keyword evidence="2" id="KW-1185">Reference proteome</keyword>
<proteinExistence type="predicted"/>
<reference evidence="1 2" key="1">
    <citation type="submission" date="2021-06" db="EMBL/GenBank/DDBJ databases">
        <title>Caerostris extrusa draft genome.</title>
        <authorList>
            <person name="Kono N."/>
            <person name="Arakawa K."/>
        </authorList>
    </citation>
    <scope>NUCLEOTIDE SEQUENCE [LARGE SCALE GENOMIC DNA]</scope>
</reference>
<protein>
    <submittedName>
        <fullName evidence="1">Uncharacterized protein</fullName>
    </submittedName>
</protein>